<accession>A0A328WP18</accession>
<dbReference type="RefSeq" id="WP_112085888.1">
    <property type="nucleotide sequence ID" value="NZ_QLSV01000006.1"/>
</dbReference>
<name>A0A328WP18_9FLAO</name>
<keyword evidence="2" id="KW-1185">Reference proteome</keyword>
<dbReference type="EMBL" id="QLSV01000006">
    <property type="protein sequence ID" value="RAR48052.1"/>
    <property type="molecule type" value="Genomic_DNA"/>
</dbReference>
<reference evidence="1 2" key="1">
    <citation type="submission" date="2018-06" db="EMBL/GenBank/DDBJ databases">
        <title>Genomic Encyclopedia of Type Strains, Phase III (KMG-III): the genomes of soil and plant-associated and newly described type strains.</title>
        <authorList>
            <person name="Whitman W."/>
        </authorList>
    </citation>
    <scope>NUCLEOTIDE SEQUENCE [LARGE SCALE GENOMIC DNA]</scope>
    <source>
        <strain evidence="1 2">CGMCC 1.12504</strain>
    </source>
</reference>
<protein>
    <submittedName>
        <fullName evidence="1">Uncharacterized protein</fullName>
    </submittedName>
</protein>
<dbReference type="Proteomes" id="UP000249518">
    <property type="component" value="Unassembled WGS sequence"/>
</dbReference>
<proteinExistence type="predicted"/>
<dbReference type="OrthoDB" id="1453971at2"/>
<gene>
    <name evidence="1" type="ORF">B0I10_10653</name>
</gene>
<comment type="caution">
    <text evidence="1">The sequence shown here is derived from an EMBL/GenBank/DDBJ whole genome shotgun (WGS) entry which is preliminary data.</text>
</comment>
<evidence type="ECO:0000313" key="2">
    <source>
        <dbReference type="Proteomes" id="UP000249518"/>
    </source>
</evidence>
<sequence>MKQYYKEYNFIDWTNLYVDIRRDIQNNCWTPFEPNIGENTRKLILDEFIRSIGDEFYVCEFGYFSHYVIGIKYIPKDSKKKIPNDFHGIIINKGKIIEQMGNDIIKVGWRHSGKELIKIIK</sequence>
<organism evidence="1 2">
    <name type="scientific">Flavobacterium lacus</name>
    <dbReference type="NCBI Taxonomy" id="1353778"/>
    <lineage>
        <taxon>Bacteria</taxon>
        <taxon>Pseudomonadati</taxon>
        <taxon>Bacteroidota</taxon>
        <taxon>Flavobacteriia</taxon>
        <taxon>Flavobacteriales</taxon>
        <taxon>Flavobacteriaceae</taxon>
        <taxon>Flavobacterium</taxon>
    </lineage>
</organism>
<evidence type="ECO:0000313" key="1">
    <source>
        <dbReference type="EMBL" id="RAR48052.1"/>
    </source>
</evidence>
<dbReference type="AlphaFoldDB" id="A0A328WP18"/>